<gene>
    <name evidence="4" type="ORF">ABQ292_25295</name>
</gene>
<keyword evidence="1" id="KW-0479">Metal-binding</keyword>
<dbReference type="Gene3D" id="3.30.70.2330">
    <property type="match status" value="1"/>
</dbReference>
<proteinExistence type="predicted"/>
<dbReference type="Proteomes" id="UP001560045">
    <property type="component" value="Unassembled WGS sequence"/>
</dbReference>
<protein>
    <submittedName>
        <fullName evidence="4">HIRAN domain-containing protein</fullName>
    </submittedName>
</protein>
<organism evidence="4 5">
    <name type="scientific">Geodermatophilus maliterrae</name>
    <dbReference type="NCBI Taxonomy" id="3162531"/>
    <lineage>
        <taxon>Bacteria</taxon>
        <taxon>Bacillati</taxon>
        <taxon>Actinomycetota</taxon>
        <taxon>Actinomycetes</taxon>
        <taxon>Geodermatophilales</taxon>
        <taxon>Geodermatophilaceae</taxon>
        <taxon>Geodermatophilus</taxon>
    </lineage>
</organism>
<evidence type="ECO:0000256" key="2">
    <source>
        <dbReference type="ARBA" id="ARBA00022801"/>
    </source>
</evidence>
<evidence type="ECO:0000259" key="3">
    <source>
        <dbReference type="Pfam" id="PF08797"/>
    </source>
</evidence>
<dbReference type="Pfam" id="PF08797">
    <property type="entry name" value="HIRAN"/>
    <property type="match status" value="1"/>
</dbReference>
<reference evidence="4 5" key="1">
    <citation type="submission" date="2024-06" db="EMBL/GenBank/DDBJ databases">
        <title>Draft genome sequence of Geodermatophilus badlandi, a novel member of the Geodermatophilaceae isolated from badland sedimentary rocks in the Red desert, Wyoming, USA.</title>
        <authorList>
            <person name="Ben Tekaya S."/>
            <person name="Nouioui I."/>
            <person name="Flores G.M."/>
            <person name="Shaal M.N."/>
            <person name="Bredoire F."/>
            <person name="Basile F."/>
            <person name="Van Diepen L."/>
            <person name="Ward N.L."/>
        </authorList>
    </citation>
    <scope>NUCLEOTIDE SEQUENCE [LARGE SCALE GENOMIC DNA]</scope>
    <source>
        <strain evidence="4 5">WL48A</strain>
    </source>
</reference>
<keyword evidence="2" id="KW-0378">Hydrolase</keyword>
<sequence>LVRPTDRRLPAAGLLVSQLRGESYYRDSCRAGDFRPGQPVQLVPEPDNPHDDRAVAVFDATGRHRAGYMNKQKARAYLKRIAEGKDLTAISLRGADLGVPTPQVAILAAAPDVVAHLLSPRPPKAPAPAGPR</sequence>
<evidence type="ECO:0000256" key="1">
    <source>
        <dbReference type="ARBA" id="ARBA00022723"/>
    </source>
</evidence>
<name>A0ABV3XM62_9ACTN</name>
<comment type="caution">
    <text evidence="4">The sequence shown here is derived from an EMBL/GenBank/DDBJ whole genome shotgun (WGS) entry which is preliminary data.</text>
</comment>
<dbReference type="InterPro" id="IPR014905">
    <property type="entry name" value="HIRAN"/>
</dbReference>
<evidence type="ECO:0000313" key="5">
    <source>
        <dbReference type="Proteomes" id="UP001560045"/>
    </source>
</evidence>
<dbReference type="RefSeq" id="WP_369210465.1">
    <property type="nucleotide sequence ID" value="NZ_JBFNXQ010000151.1"/>
</dbReference>
<feature type="non-terminal residue" evidence="4">
    <location>
        <position position="1"/>
    </location>
</feature>
<keyword evidence="5" id="KW-1185">Reference proteome</keyword>
<feature type="domain" description="HIRAN" evidence="3">
    <location>
        <begin position="14"/>
        <end position="85"/>
    </location>
</feature>
<evidence type="ECO:0000313" key="4">
    <source>
        <dbReference type="EMBL" id="MEX5721669.1"/>
    </source>
</evidence>
<accession>A0ABV3XM62</accession>
<dbReference type="EMBL" id="JBFNXQ010000151">
    <property type="protein sequence ID" value="MEX5721669.1"/>
    <property type="molecule type" value="Genomic_DNA"/>
</dbReference>